<accession>A0A1V8YE07</accession>
<proteinExistence type="predicted"/>
<evidence type="ECO:0000313" key="3">
    <source>
        <dbReference type="Proteomes" id="UP000192477"/>
    </source>
</evidence>
<dbReference type="AlphaFoldDB" id="A0A1V8YE07"/>
<evidence type="ECO:0000256" key="1">
    <source>
        <dbReference type="SAM" id="Phobius"/>
    </source>
</evidence>
<dbReference type="STRING" id="112904.BH747_04605"/>
<dbReference type="RefSeq" id="WP_025480594.1">
    <property type="nucleotide sequence ID" value="NZ_BJWF01000013.1"/>
</dbReference>
<keyword evidence="1" id="KW-0812">Transmembrane</keyword>
<feature type="transmembrane region" description="Helical" evidence="1">
    <location>
        <begin position="36"/>
        <end position="56"/>
    </location>
</feature>
<dbReference type="Proteomes" id="UP000192477">
    <property type="component" value="Unassembled WGS sequence"/>
</dbReference>
<sequence length="68" mass="7947">MLVNMVIFLTILVYGVNFLVFFYIKINHINNCLEKMAIYLGINMTLLFTSGIFLFFEKIIEDGVLTFE</sequence>
<dbReference type="EMBL" id="MJEA01000003">
    <property type="protein sequence ID" value="OQO70822.1"/>
    <property type="molecule type" value="Genomic_DNA"/>
</dbReference>
<protein>
    <submittedName>
        <fullName evidence="2">Uncharacterized protein</fullName>
    </submittedName>
</protein>
<reference evidence="2 3" key="1">
    <citation type="journal article" date="2017" name="BMC Microbiol.">
        <title>Comparative genomics of Enterococcus spp. isolated from bovine feces.</title>
        <authorList>
            <person name="Beukers A.G."/>
            <person name="Zaheer R."/>
            <person name="Goji N."/>
            <person name="Amoako K.K."/>
            <person name="Chaves A.V."/>
            <person name="Ward M.P."/>
            <person name="McAllister T.A."/>
        </authorList>
    </citation>
    <scope>NUCLEOTIDE SEQUENCE [LARGE SCALE GENOMIC DNA]</scope>
    <source>
        <strain evidence="2 3">F1129D 143</strain>
    </source>
</reference>
<keyword evidence="1" id="KW-1133">Transmembrane helix</keyword>
<keyword evidence="1" id="KW-0472">Membrane</keyword>
<organism evidence="2 3">
    <name type="scientific">Enterococcus villorum</name>
    <dbReference type="NCBI Taxonomy" id="112904"/>
    <lineage>
        <taxon>Bacteria</taxon>
        <taxon>Bacillati</taxon>
        <taxon>Bacillota</taxon>
        <taxon>Bacilli</taxon>
        <taxon>Lactobacillales</taxon>
        <taxon>Enterococcaceae</taxon>
        <taxon>Enterococcus</taxon>
    </lineage>
</organism>
<dbReference type="OrthoDB" id="2186693at2"/>
<feature type="transmembrane region" description="Helical" evidence="1">
    <location>
        <begin position="6"/>
        <end position="24"/>
    </location>
</feature>
<evidence type="ECO:0000313" key="2">
    <source>
        <dbReference type="EMBL" id="OQO70822.1"/>
    </source>
</evidence>
<gene>
    <name evidence="2" type="ORF">BH747_04605</name>
</gene>
<comment type="caution">
    <text evidence="2">The sequence shown here is derived from an EMBL/GenBank/DDBJ whole genome shotgun (WGS) entry which is preliminary data.</text>
</comment>
<name>A0A1V8YE07_9ENTE</name>